<feature type="domain" description="Methyltransferase type 11" evidence="5">
    <location>
        <begin position="71"/>
        <end position="169"/>
    </location>
</feature>
<dbReference type="Proteomes" id="UP000006377">
    <property type="component" value="Chromosome"/>
</dbReference>
<dbReference type="InterPro" id="IPR029063">
    <property type="entry name" value="SAM-dependent_MTases_sf"/>
</dbReference>
<sequence>MKANKSSAVAQAEAYYDSPDADSFYFTIWGGEDIHIGMYKDDNEAIVPASHRNDETLASMLQGIGETSKVLDIGAGYGGAARHLAKTRGCHVTCVNISETQNKLNRELNRKAGLEERVDVVHGDFENIPADDESMDVVWSQDAILHSGNRPRVLDEVKRVLKPGGQFIFTDPMQADDCPEGVLQPILDRIHLETLGSFDFYDRELGRRDFKKVEVKVLTHQLRRHYWRVGEELKANYERLSKGASTTYLDNMIKGLGHWVDGADKGYLAWGVMHYRLAK</sequence>
<gene>
    <name evidence="6" type="ordered locus">Plav_2857</name>
</gene>
<comment type="pathway">
    <text evidence="4">Amine and polyamine biosynthesis; betaine biosynthesis via glycine pathway; betaine from glycine: step 3/3.</text>
</comment>
<dbReference type="KEGG" id="pla:Plav_2857"/>
<dbReference type="PANTHER" id="PTHR44068">
    <property type="entry name" value="ZGC:194242"/>
    <property type="match status" value="1"/>
</dbReference>
<evidence type="ECO:0000313" key="6">
    <source>
        <dbReference type="EMBL" id="ABS64464.1"/>
    </source>
</evidence>
<evidence type="ECO:0000256" key="4">
    <source>
        <dbReference type="ARBA" id="ARBA00060542"/>
    </source>
</evidence>
<dbReference type="STRING" id="402881.Plav_2857"/>
<keyword evidence="1 6" id="KW-0489">Methyltransferase</keyword>
<proteinExistence type="predicted"/>
<evidence type="ECO:0000256" key="3">
    <source>
        <dbReference type="ARBA" id="ARBA00022691"/>
    </source>
</evidence>
<accession>A7HX31</accession>
<dbReference type="Gene3D" id="3.40.50.150">
    <property type="entry name" value="Vaccinia Virus protein VP39"/>
    <property type="match status" value="1"/>
</dbReference>
<dbReference type="FunFam" id="3.40.50.150:FF:000461">
    <property type="entry name" value="Sarcosine/dimethylglycine N-methyltransferase"/>
    <property type="match status" value="1"/>
</dbReference>
<dbReference type="CDD" id="cd02440">
    <property type="entry name" value="AdoMet_MTases"/>
    <property type="match status" value="1"/>
</dbReference>
<dbReference type="eggNOG" id="COG2226">
    <property type="taxonomic scope" value="Bacteria"/>
</dbReference>
<dbReference type="InterPro" id="IPR013216">
    <property type="entry name" value="Methyltransf_11"/>
</dbReference>
<evidence type="ECO:0000259" key="5">
    <source>
        <dbReference type="Pfam" id="PF08241"/>
    </source>
</evidence>
<keyword evidence="7" id="KW-1185">Reference proteome</keyword>
<dbReference type="HOGENOM" id="CLU_039068_6_2_5"/>
<dbReference type="GO" id="GO:0032259">
    <property type="term" value="P:methylation"/>
    <property type="evidence" value="ECO:0007669"/>
    <property type="project" value="UniProtKB-KW"/>
</dbReference>
<organism evidence="6 7">
    <name type="scientific">Parvibaculum lavamentivorans (strain DS-1 / DSM 13023 / NCIMB 13966)</name>
    <dbReference type="NCBI Taxonomy" id="402881"/>
    <lineage>
        <taxon>Bacteria</taxon>
        <taxon>Pseudomonadati</taxon>
        <taxon>Pseudomonadota</taxon>
        <taxon>Alphaproteobacteria</taxon>
        <taxon>Hyphomicrobiales</taxon>
        <taxon>Parvibaculaceae</taxon>
        <taxon>Parvibaculum</taxon>
    </lineage>
</organism>
<dbReference type="EMBL" id="CP000774">
    <property type="protein sequence ID" value="ABS64464.1"/>
    <property type="molecule type" value="Genomic_DNA"/>
</dbReference>
<dbReference type="GO" id="GO:0052729">
    <property type="term" value="F:dimethylglycine N-methyltransferase activity"/>
    <property type="evidence" value="ECO:0007669"/>
    <property type="project" value="UniProtKB-ARBA"/>
</dbReference>
<dbReference type="GO" id="GO:0019286">
    <property type="term" value="P:glycine betaine biosynthetic process from glycine"/>
    <property type="evidence" value="ECO:0007669"/>
    <property type="project" value="UniProtKB-ARBA"/>
</dbReference>
<dbReference type="PANTHER" id="PTHR44068:SF11">
    <property type="entry name" value="GERANYL DIPHOSPHATE 2-C-METHYLTRANSFERASE"/>
    <property type="match status" value="1"/>
</dbReference>
<evidence type="ECO:0000313" key="7">
    <source>
        <dbReference type="Proteomes" id="UP000006377"/>
    </source>
</evidence>
<dbReference type="AlphaFoldDB" id="A7HX31"/>
<protein>
    <submittedName>
        <fullName evidence="6">Methyltransferase type 11</fullName>
    </submittedName>
</protein>
<evidence type="ECO:0000256" key="1">
    <source>
        <dbReference type="ARBA" id="ARBA00022603"/>
    </source>
</evidence>
<dbReference type="Pfam" id="PF08241">
    <property type="entry name" value="Methyltransf_11"/>
    <property type="match status" value="1"/>
</dbReference>
<dbReference type="OrthoDB" id="7856199at2"/>
<reference evidence="6 7" key="1">
    <citation type="journal article" date="2011" name="Stand. Genomic Sci.">
        <title>Complete genome sequence of Parvibaculum lavamentivorans type strain (DS-1(T)).</title>
        <authorList>
            <person name="Schleheck D."/>
            <person name="Weiss M."/>
            <person name="Pitluck S."/>
            <person name="Bruce D."/>
            <person name="Land M.L."/>
            <person name="Han S."/>
            <person name="Saunders E."/>
            <person name="Tapia R."/>
            <person name="Detter C."/>
            <person name="Brettin T."/>
            <person name="Han J."/>
            <person name="Woyke T."/>
            <person name="Goodwin L."/>
            <person name="Pennacchio L."/>
            <person name="Nolan M."/>
            <person name="Cook A.M."/>
            <person name="Kjelleberg S."/>
            <person name="Thomas T."/>
        </authorList>
    </citation>
    <scope>NUCLEOTIDE SEQUENCE [LARGE SCALE GENOMIC DNA]</scope>
    <source>
        <strain evidence="7">DS-1 / DSM 13023 / NCIMB 13966</strain>
    </source>
</reference>
<dbReference type="InterPro" id="IPR050447">
    <property type="entry name" value="Erg6_SMT_methyltransf"/>
</dbReference>
<dbReference type="RefSeq" id="WP_012111778.1">
    <property type="nucleotide sequence ID" value="NC_009719.1"/>
</dbReference>
<dbReference type="SUPFAM" id="SSF53335">
    <property type="entry name" value="S-adenosyl-L-methionine-dependent methyltransferases"/>
    <property type="match status" value="1"/>
</dbReference>
<evidence type="ECO:0000256" key="2">
    <source>
        <dbReference type="ARBA" id="ARBA00022679"/>
    </source>
</evidence>
<name>A7HX31_PARL1</name>
<keyword evidence="3" id="KW-0949">S-adenosyl-L-methionine</keyword>
<keyword evidence="2 6" id="KW-0808">Transferase</keyword>